<feature type="compositionally biased region" description="Low complexity" evidence="1">
    <location>
        <begin position="146"/>
        <end position="156"/>
    </location>
</feature>
<comment type="caution">
    <text evidence="2">The sequence shown here is derived from an EMBL/GenBank/DDBJ whole genome shotgun (WGS) entry which is preliminary data.</text>
</comment>
<feature type="compositionally biased region" description="Basic and acidic residues" evidence="1">
    <location>
        <begin position="1040"/>
        <end position="1052"/>
    </location>
</feature>
<feature type="region of interest" description="Disordered" evidence="1">
    <location>
        <begin position="368"/>
        <end position="539"/>
    </location>
</feature>
<dbReference type="Proteomes" id="UP000028837">
    <property type="component" value="Unassembled WGS sequence"/>
</dbReference>
<feature type="compositionally biased region" description="Basic and acidic residues" evidence="1">
    <location>
        <begin position="637"/>
        <end position="667"/>
    </location>
</feature>
<feature type="region of interest" description="Disordered" evidence="1">
    <location>
        <begin position="224"/>
        <end position="258"/>
    </location>
</feature>
<reference evidence="2 3" key="1">
    <citation type="submission" date="2014-02" db="EMBL/GenBank/DDBJ databases">
        <authorList>
            <person name="Sibley D."/>
            <person name="Venepally P."/>
            <person name="Karamycheva S."/>
            <person name="Hadjithomas M."/>
            <person name="Khan A."/>
            <person name="Brunk B."/>
            <person name="Roos D."/>
            <person name="Caler E."/>
            <person name="Lorenzi H."/>
        </authorList>
    </citation>
    <scope>NUCLEOTIDE SEQUENCE [LARGE SCALE GENOMIC DNA]</scope>
    <source>
        <strain evidence="2 3">GAB2-2007-GAL-DOM2</strain>
    </source>
</reference>
<evidence type="ECO:0000313" key="2">
    <source>
        <dbReference type="EMBL" id="KFG49647.1"/>
    </source>
</evidence>
<feature type="compositionally biased region" description="Polar residues" evidence="1">
    <location>
        <begin position="526"/>
        <end position="539"/>
    </location>
</feature>
<feature type="compositionally biased region" description="Basic and acidic residues" evidence="1">
    <location>
        <begin position="480"/>
        <end position="489"/>
    </location>
</feature>
<feature type="compositionally biased region" description="Basic and acidic residues" evidence="1">
    <location>
        <begin position="379"/>
        <end position="390"/>
    </location>
</feature>
<proteinExistence type="predicted"/>
<feature type="compositionally biased region" description="Basic and acidic residues" evidence="1">
    <location>
        <begin position="511"/>
        <end position="522"/>
    </location>
</feature>
<dbReference type="EMBL" id="AHZU02000003">
    <property type="protein sequence ID" value="KFG49647.1"/>
    <property type="molecule type" value="Genomic_DNA"/>
</dbReference>
<accession>A0A086KZ29</accession>
<feature type="compositionally biased region" description="Polar residues" evidence="1">
    <location>
        <begin position="670"/>
        <end position="692"/>
    </location>
</feature>
<protein>
    <submittedName>
        <fullName evidence="2">Uncharacterized protein</fullName>
    </submittedName>
</protein>
<dbReference type="OrthoDB" id="10441135at2759"/>
<feature type="compositionally biased region" description="Polar residues" evidence="1">
    <location>
        <begin position="410"/>
        <end position="419"/>
    </location>
</feature>
<name>A0A086KZ29_TOXGO</name>
<feature type="region of interest" description="Disordered" evidence="1">
    <location>
        <begin position="141"/>
        <end position="194"/>
    </location>
</feature>
<dbReference type="VEuPathDB" id="ToxoDB:TGDOM2_262600"/>
<feature type="compositionally biased region" description="Basic residues" evidence="1">
    <location>
        <begin position="846"/>
        <end position="856"/>
    </location>
</feature>
<dbReference type="AlphaFoldDB" id="A0A086KZ29"/>
<feature type="compositionally biased region" description="Basic and acidic residues" evidence="1">
    <location>
        <begin position="425"/>
        <end position="447"/>
    </location>
</feature>
<sequence length="1171" mass="127922">MLQATEHETEVALLSCVFSFLQTALLNFIPEPLFHPVADRVSHLALVRAAGGAVASTAPMLRSFPCLCSPAHSPLARASFGVSLASAPSVSGNLRPLSVRAFWMDVAVQTAFTPAALLRLLHLLHFQDVLLGRLAFRPASAKSPHSNASTSAAFSSADKHETRGNKRASNARGLTPEGSSWMTGKKRQEQEEICGEQRGNKGEAAGDMSQFSELSLLECLKTRRRADDETQTGRRGSVAGPSGVHTTGTGWKEQAKRELEKPRCRQAFVGRSLSRGERGKIESFSRSRALALVSDSERRPRRARTSSRQSSSIAFHGVPRSPSFPFLPCCGVLPPFVCETCLEHAGERRKMFPQPFCLASSHRRLSAGAVEKAQNAENGETKERKNETTTEHWSLLGEASREAEDEAGNLKSQQIQTCYSPHVSPEWEKVTRGETKRTETGSREGSEGRSISAGGSADRGARDANPEESETATSICGSRSDSRKVDQSGETRASQKLSEEDVIRKEHRCIRREVSGGPREARPSGITRSTSASSHPLFSSGTLRGTSVAVCRSSLSPVQATCEREQPYSVGNWCSACGAFSPFADVQRLSPPGVHIPRGFTEAASSASRSPEFAVAIVESLEQELSRVVSGRNSRGTPEDPRSERNDEKPTDKQSCFKEHDPAERHAGTRTVSQTHDSGSFLPTGQKSPSTHRNVDASGKKRSTRSQMNRLGDDTPTELPSGTHVPGHIAHASRSASLEQFEFFASKQFVQLTSEFAEGTVCRVLRVPHIPQGAVSFPPFLTQAQRWTLLERLFACRDTDLAAVAPPFALAPSRTALAHHDTEVSVVWDKRENLPVFRSNSEHPAHQPHVKARRQASHSLLDDVEERRTRERAGRLDPFLSGAGLWADVKQRLLYMEMQYDKNIVRAAAGAARCHAAVPSYECKFAHFRLFIDPPVQSSSVAAAAAAALAAFQQRTPGHRELLTKFEDLFFDCIFDVYLQLPRPMAHAVWTHLFPFHHPTTHTVHRIQLLLLKVHKDLRKRTLSLGTSPATDAFPVSGMDRMEPRTNKEKQYPRKTLVVGADSRTAGGKAGDFCSGGGRDGSRAADTGDATRQNRRKTRVEAEQLAESDKRGTAGGPSGGARAEAERNALICLLRAASDAQARLLLTRRCRSAVRVDVASAVKSNMPQTET</sequence>
<feature type="region of interest" description="Disordered" evidence="1">
    <location>
        <begin position="838"/>
        <end position="860"/>
    </location>
</feature>
<feature type="compositionally biased region" description="Gly residues" evidence="1">
    <location>
        <begin position="1068"/>
        <end position="1079"/>
    </location>
</feature>
<feature type="region of interest" description="Disordered" evidence="1">
    <location>
        <begin position="625"/>
        <end position="720"/>
    </location>
</feature>
<evidence type="ECO:0000313" key="3">
    <source>
        <dbReference type="Proteomes" id="UP000028837"/>
    </source>
</evidence>
<feature type="region of interest" description="Disordered" evidence="1">
    <location>
        <begin position="1034"/>
        <end position="1122"/>
    </location>
</feature>
<feature type="compositionally biased region" description="Low complexity" evidence="1">
    <location>
        <begin position="448"/>
        <end position="458"/>
    </location>
</feature>
<organism evidence="2 3">
    <name type="scientific">Toxoplasma gondii GAB2-2007-GAL-DOM2</name>
    <dbReference type="NCBI Taxonomy" id="1130820"/>
    <lineage>
        <taxon>Eukaryota</taxon>
        <taxon>Sar</taxon>
        <taxon>Alveolata</taxon>
        <taxon>Apicomplexa</taxon>
        <taxon>Conoidasida</taxon>
        <taxon>Coccidia</taxon>
        <taxon>Eucoccidiorida</taxon>
        <taxon>Eimeriorina</taxon>
        <taxon>Sarcocystidae</taxon>
        <taxon>Toxoplasma</taxon>
    </lineage>
</organism>
<feature type="compositionally biased region" description="Basic and acidic residues" evidence="1">
    <location>
        <begin position="1099"/>
        <end position="1112"/>
    </location>
</feature>
<evidence type="ECO:0000256" key="1">
    <source>
        <dbReference type="SAM" id="MobiDB-lite"/>
    </source>
</evidence>
<feature type="region of interest" description="Disordered" evidence="1">
    <location>
        <begin position="294"/>
        <end position="315"/>
    </location>
</feature>
<gene>
    <name evidence="2" type="ORF">TGDOM2_262600</name>
</gene>